<evidence type="ECO:0000313" key="3">
    <source>
        <dbReference type="Proteomes" id="UP000255024"/>
    </source>
</evidence>
<name>A0A378RMX0_MYROD</name>
<accession>A0A378RMX0</accession>
<evidence type="ECO:0000313" key="2">
    <source>
        <dbReference type="EMBL" id="STZ28366.1"/>
    </source>
</evidence>
<keyword evidence="3" id="KW-1185">Reference proteome</keyword>
<dbReference type="Proteomes" id="UP000255024">
    <property type="component" value="Unassembled WGS sequence"/>
</dbReference>
<sequence length="1426" mass="161994">MPNIRRTFVKGVMNKDVDERLLDDGYYRHAENIIINTSEGSDVGAIEKCLSNKQLINFSGLFSLGSNIETVGSYSDEAKNKLYWWVISSKGCYLFGYDFNTKTIEGILLDSRPLSTRVLKLKRNTKITGIAKIISEDDSKDMLLWTDNNMEICCINIQRAKSYYANEFQKEDIYLIKKPPTKAPRIQKTFDRLSSNNIEEKFISFSYRYKYLDGEFSAMAPFTEYAFEPKELEIDFSTQDNLSMINKFNSVKVFFNTGDKRVKEIQVLAKESNSNNVYIVETFNKKKESIGHNQEKSLSYSNNKLYKVLSEKDFFKQYDNVPRKAKALDVIGNRVVLGNYTEGYDLKDNQKKDINIDFRLSSTSSEIDKGLITSVNSGRQQLKLNNRLNLYKKGYGIKVFLDVLNDYYSESNPNYGATLISETFLFTLYKDFSSLNEIYNDNAFSDFTNSINYYIEANIANWKLNPTDTINEYPKVSFRFLGNDLLLNISHGLLTQGPAGGGQLWTKFSDEAYFSVVEAGKGQSLKSNRDYEAAIVYADEFGRCSTAITSLENSIYIDPSKSASINKLQIEIKNKAPYWATSYRFAIKSAPLNYSNIIVSRFYVEDDFVWCKLEGSSKDKVNEGDILILKKDTYAEATKLTTIPILEKKNQPKDFIQGNKDASGNDIIEEAGTYIRIKAEGFVMNENNYKIYQDSKSDTRKTRGRFPDVTLVLPIEGRWVDLELTEGSSVYLWMYSRNHLDAGWQENTFEKEWLINKENYNLQKWYEEYIHEKDLWGTSGNDIQNYRRKVKKVDSNGKDGLYIDGTHSASSGGRRGYLDAKMVVRTNTGYYIFETEEKKNLDTGIFYKTSQSFDIVNGLHQGNISNQTTTSAAKIELDFFNCFAFGNGLESYQIKDKFNANALNIDLQPTSTSEEDYSEVTRYSDLTYSESFIESTGFNGISSFNQTLINWKELDKGNGPIQKIVAREGNLLVYQTDKVSQVLYGKDVMYNADGTSNVAKVPYVLGESVPYAGEYGMSHPESFEKEGNRCYWVDAKRGQVLRLSNNGISPITYGLEGWFRDNLTNKQNAKILGGYDPYTKLFNLTIGDTPNYISQIVSGSELARYRVSDEFVFELALSRRVGQTIFEYDITEGRATISATYAGREYVESNVTGIGQLIINVDETETAEIQTTVVPTTETATYSIRSFSPEGISQRITFITLSNDMVYGLNVNHSISINGGPEFFDQLLIEDNNINQFSEEIGIQGEGKFPKKSDTITLRSYSDSDIADLAIGYVISDENYSESDLPKLISQVVPLKTISGKEIEGSFDFTSEGNIYVVYNYGGYNPNYEKVLPPSYFELGIGADKSSIDIKFKNEQDNSIVKGNEISYRNSKETQWSEIIFIPYVDSTEQNHTISDLSNGSEYEVRIRTIGIDNSTSDYLIETIAL</sequence>
<dbReference type="EMBL" id="UGQL01000001">
    <property type="protein sequence ID" value="STZ28366.1"/>
    <property type="molecule type" value="Genomic_DNA"/>
</dbReference>
<gene>
    <name evidence="2" type="ORF">NCTC11179_01910</name>
</gene>
<dbReference type="InterPro" id="IPR036116">
    <property type="entry name" value="FN3_sf"/>
</dbReference>
<organism evidence="2 3">
    <name type="scientific">Myroides odoratus</name>
    <name type="common">Flavobacterium odoratum</name>
    <dbReference type="NCBI Taxonomy" id="256"/>
    <lineage>
        <taxon>Bacteria</taxon>
        <taxon>Pseudomonadati</taxon>
        <taxon>Bacteroidota</taxon>
        <taxon>Flavobacteriia</taxon>
        <taxon>Flavobacteriales</taxon>
        <taxon>Flavobacteriaceae</taxon>
        <taxon>Myroides</taxon>
    </lineage>
</organism>
<reference evidence="2 3" key="1">
    <citation type="submission" date="2018-06" db="EMBL/GenBank/DDBJ databases">
        <authorList>
            <consortium name="Pathogen Informatics"/>
            <person name="Doyle S."/>
        </authorList>
    </citation>
    <scope>NUCLEOTIDE SEQUENCE [LARGE SCALE GENOMIC DNA]</scope>
    <source>
        <strain evidence="2 3">NCTC11179</strain>
    </source>
</reference>
<feature type="domain" description="Fibronectin type-III" evidence="1">
    <location>
        <begin position="1333"/>
        <end position="1426"/>
    </location>
</feature>
<dbReference type="PROSITE" id="PS50853">
    <property type="entry name" value="FN3"/>
    <property type="match status" value="1"/>
</dbReference>
<proteinExistence type="predicted"/>
<dbReference type="Gene3D" id="2.60.40.10">
    <property type="entry name" value="Immunoglobulins"/>
    <property type="match status" value="1"/>
</dbReference>
<evidence type="ECO:0000259" key="1">
    <source>
        <dbReference type="PROSITE" id="PS50853"/>
    </source>
</evidence>
<dbReference type="InterPro" id="IPR013783">
    <property type="entry name" value="Ig-like_fold"/>
</dbReference>
<dbReference type="RefSeq" id="WP_236594117.1">
    <property type="nucleotide sequence ID" value="NZ_CP068107.1"/>
</dbReference>
<dbReference type="SUPFAM" id="SSF49265">
    <property type="entry name" value="Fibronectin type III"/>
    <property type="match status" value="1"/>
</dbReference>
<dbReference type="CDD" id="cd00063">
    <property type="entry name" value="FN3"/>
    <property type="match status" value="1"/>
</dbReference>
<dbReference type="InterPro" id="IPR003961">
    <property type="entry name" value="FN3_dom"/>
</dbReference>
<protein>
    <recommendedName>
        <fullName evidence="1">Fibronectin type-III domain-containing protein</fullName>
    </recommendedName>
</protein>